<organism evidence="1 2">
    <name type="scientific">Lysobacter enzymogenes</name>
    <dbReference type="NCBI Taxonomy" id="69"/>
    <lineage>
        <taxon>Bacteria</taxon>
        <taxon>Pseudomonadati</taxon>
        <taxon>Pseudomonadota</taxon>
        <taxon>Gammaproteobacteria</taxon>
        <taxon>Lysobacterales</taxon>
        <taxon>Lysobacteraceae</taxon>
        <taxon>Lysobacter</taxon>
    </lineage>
</organism>
<dbReference type="OrthoDB" id="2582440at2"/>
<name>A0A0S2DKP3_LYSEN</name>
<sequence>MFGKSALLAVGLMAFFGVGEASARNVVFLNNPSPQDVKDVGKYLVSGTGQPFFSDLVLFAANINGSTPNTPVLYYNAEMSAILKDNLSIVRGLQAQGIKVQISYLGNHQNAGWSCNMSSAAATKLANAMVADVVKYGLDGISVDDEYSQCSGNAKAFYSVLKAIRANSKFAGKTLSKALWSDSSYFRSPSNAADYLTEGYEMTYAGSVSYLAPYVGYGMSKNALFLGISPQFSPASSVRSIAQDVEDDGYQGVMIWAPNAFLDTASASAYYTQIVKAQAGEAESVEYVP</sequence>
<dbReference type="STRING" id="69.GLE_3649"/>
<evidence type="ECO:0000313" key="1">
    <source>
        <dbReference type="EMBL" id="ALN58993.1"/>
    </source>
</evidence>
<protein>
    <submittedName>
        <fullName evidence="1">Endo-beta-N-acetylglucosaminidase H</fullName>
        <ecNumber evidence="1">3.2.1.96</ecNumber>
    </submittedName>
</protein>
<dbReference type="PROSITE" id="PS51910">
    <property type="entry name" value="GH18_2"/>
    <property type="match status" value="1"/>
</dbReference>
<dbReference type="InterPro" id="IPR001223">
    <property type="entry name" value="Glyco_hydro18_cat"/>
</dbReference>
<gene>
    <name evidence="1" type="ORF">GLE_3649</name>
</gene>
<dbReference type="Proteomes" id="UP000061569">
    <property type="component" value="Chromosome"/>
</dbReference>
<dbReference type="EC" id="3.2.1.96" evidence="1"/>
<reference evidence="1 2" key="1">
    <citation type="submission" date="2015-11" db="EMBL/GenBank/DDBJ databases">
        <title>Genome sequences of Lysobacter enzymogenes strain C3 and Lysobacter antibioticus ATCC 29479.</title>
        <authorList>
            <person name="Kobayashi D.Y."/>
        </authorList>
    </citation>
    <scope>NUCLEOTIDE SEQUENCE [LARGE SCALE GENOMIC DNA]</scope>
    <source>
        <strain evidence="1 2">C3</strain>
    </source>
</reference>
<evidence type="ECO:0000313" key="2">
    <source>
        <dbReference type="Proteomes" id="UP000061569"/>
    </source>
</evidence>
<dbReference type="SUPFAM" id="SSF51445">
    <property type="entry name" value="(Trans)glycosidases"/>
    <property type="match status" value="1"/>
</dbReference>
<dbReference type="GO" id="GO:0005975">
    <property type="term" value="P:carbohydrate metabolic process"/>
    <property type="evidence" value="ECO:0007669"/>
    <property type="project" value="InterPro"/>
</dbReference>
<accession>A0A0S2DKP3</accession>
<dbReference type="EMBL" id="CP013140">
    <property type="protein sequence ID" value="ALN58993.1"/>
    <property type="molecule type" value="Genomic_DNA"/>
</dbReference>
<keyword evidence="1" id="KW-0378">Hydrolase</keyword>
<proteinExistence type="predicted"/>
<dbReference type="InterPro" id="IPR017853">
    <property type="entry name" value="GH"/>
</dbReference>
<dbReference type="GO" id="GO:0033925">
    <property type="term" value="F:mannosyl-glycoprotein endo-beta-N-acetylglucosaminidase activity"/>
    <property type="evidence" value="ECO:0007669"/>
    <property type="project" value="UniProtKB-EC"/>
</dbReference>
<dbReference type="Gene3D" id="3.20.20.80">
    <property type="entry name" value="Glycosidases"/>
    <property type="match status" value="1"/>
</dbReference>
<keyword evidence="1" id="KW-0326">Glycosidase</keyword>
<dbReference type="AlphaFoldDB" id="A0A0S2DKP3"/>
<dbReference type="PATRIC" id="fig|69.6.peg.3593"/>
<dbReference type="KEGG" id="lez:GLE_3649"/>